<dbReference type="Pfam" id="PF01066">
    <property type="entry name" value="CDP-OH_P_transf"/>
    <property type="match status" value="1"/>
</dbReference>
<dbReference type="InterPro" id="IPR000462">
    <property type="entry name" value="CDP-OH_P_trans"/>
</dbReference>
<dbReference type="InterPro" id="IPR043130">
    <property type="entry name" value="CDP-OH_PTrfase_TM_dom"/>
</dbReference>
<evidence type="ECO:0000313" key="5">
    <source>
        <dbReference type="Proteomes" id="UP000549457"/>
    </source>
</evidence>
<sequence length="246" mass="24713">MTQTRLDPTTFQPGAVVRVAACASMLVLAGTAAVLAALPFEGRFAPATGILVAVAVSAVMLDRIGAFHPHPRFGLGNAVTLARAGATAVFAGLALDPGLLASAAAGWAALGAAAVILAFDGVDGWLARRQELESAFGARFDMEVDALLILVLSALALGLGKAGPWVLAIGLMRYAFVGVGRLVPTLAAPLPASGRRRAVCALVIAVLALLLAPPLGPPVSTLLAAAALAALTASFAADVVWLLGAR</sequence>
<dbReference type="GO" id="GO:0016020">
    <property type="term" value="C:membrane"/>
    <property type="evidence" value="ECO:0007669"/>
    <property type="project" value="InterPro"/>
</dbReference>
<keyword evidence="3" id="KW-0472">Membrane</keyword>
<evidence type="ECO:0000256" key="3">
    <source>
        <dbReference type="SAM" id="Phobius"/>
    </source>
</evidence>
<evidence type="ECO:0000256" key="1">
    <source>
        <dbReference type="ARBA" id="ARBA00022679"/>
    </source>
</evidence>
<feature type="transmembrane region" description="Helical" evidence="3">
    <location>
        <begin position="15"/>
        <end position="38"/>
    </location>
</feature>
<organism evidence="4 5">
    <name type="scientific">Amaricoccus macauensis</name>
    <dbReference type="NCBI Taxonomy" id="57001"/>
    <lineage>
        <taxon>Bacteria</taxon>
        <taxon>Pseudomonadati</taxon>
        <taxon>Pseudomonadota</taxon>
        <taxon>Alphaproteobacteria</taxon>
        <taxon>Rhodobacterales</taxon>
        <taxon>Paracoccaceae</taxon>
        <taxon>Amaricoccus</taxon>
    </lineage>
</organism>
<feature type="transmembrane region" description="Helical" evidence="3">
    <location>
        <begin position="165"/>
        <end position="186"/>
    </location>
</feature>
<feature type="transmembrane region" description="Helical" evidence="3">
    <location>
        <begin position="44"/>
        <end position="61"/>
    </location>
</feature>
<dbReference type="Gene3D" id="1.20.120.1760">
    <property type="match status" value="1"/>
</dbReference>
<evidence type="ECO:0000313" key="4">
    <source>
        <dbReference type="EMBL" id="MBB5223670.1"/>
    </source>
</evidence>
<name>A0A840SSD0_9RHOB</name>
<keyword evidence="5" id="KW-1185">Reference proteome</keyword>
<reference evidence="4 5" key="1">
    <citation type="submission" date="2020-08" db="EMBL/GenBank/DDBJ databases">
        <title>Genomic Encyclopedia of Type Strains, Phase IV (KMG-IV): sequencing the most valuable type-strain genomes for metagenomic binning, comparative biology and taxonomic classification.</title>
        <authorList>
            <person name="Goeker M."/>
        </authorList>
    </citation>
    <scope>NUCLEOTIDE SEQUENCE [LARGE SCALE GENOMIC DNA]</scope>
    <source>
        <strain evidence="4 5">DSM 101730</strain>
    </source>
</reference>
<keyword evidence="3" id="KW-1133">Transmembrane helix</keyword>
<dbReference type="RefSeq" id="WP_221288816.1">
    <property type="nucleotide sequence ID" value="NZ_JACHFM010000004.1"/>
</dbReference>
<feature type="transmembrane region" description="Helical" evidence="3">
    <location>
        <begin position="73"/>
        <end position="93"/>
    </location>
</feature>
<feature type="transmembrane region" description="Helical" evidence="3">
    <location>
        <begin position="198"/>
        <end position="216"/>
    </location>
</feature>
<dbReference type="GO" id="GO:0008654">
    <property type="term" value="P:phospholipid biosynthetic process"/>
    <property type="evidence" value="ECO:0007669"/>
    <property type="project" value="InterPro"/>
</dbReference>
<comment type="caution">
    <text evidence="4">The sequence shown here is derived from an EMBL/GenBank/DDBJ whole genome shotgun (WGS) entry which is preliminary data.</text>
</comment>
<dbReference type="Proteomes" id="UP000549457">
    <property type="component" value="Unassembled WGS sequence"/>
</dbReference>
<accession>A0A840SSD0</accession>
<protein>
    <submittedName>
        <fullName evidence="4">Phosphatidylglycerophosphate synthase</fullName>
    </submittedName>
</protein>
<dbReference type="AlphaFoldDB" id="A0A840SSD0"/>
<feature type="transmembrane region" description="Helical" evidence="3">
    <location>
        <begin position="222"/>
        <end position="243"/>
    </location>
</feature>
<keyword evidence="3" id="KW-0812">Transmembrane</keyword>
<dbReference type="InterPro" id="IPR048254">
    <property type="entry name" value="CDP_ALCOHOL_P_TRANSF_CS"/>
</dbReference>
<evidence type="ECO:0000256" key="2">
    <source>
        <dbReference type="RuleBase" id="RU003750"/>
    </source>
</evidence>
<feature type="transmembrane region" description="Helical" evidence="3">
    <location>
        <begin position="140"/>
        <end position="159"/>
    </location>
</feature>
<feature type="transmembrane region" description="Helical" evidence="3">
    <location>
        <begin position="99"/>
        <end position="119"/>
    </location>
</feature>
<proteinExistence type="inferred from homology"/>
<keyword evidence="1 2" id="KW-0808">Transferase</keyword>
<dbReference type="EMBL" id="JACHFM010000004">
    <property type="protein sequence ID" value="MBB5223670.1"/>
    <property type="molecule type" value="Genomic_DNA"/>
</dbReference>
<dbReference type="GO" id="GO:0016780">
    <property type="term" value="F:phosphotransferase activity, for other substituted phosphate groups"/>
    <property type="evidence" value="ECO:0007669"/>
    <property type="project" value="InterPro"/>
</dbReference>
<dbReference type="PROSITE" id="PS00379">
    <property type="entry name" value="CDP_ALCOHOL_P_TRANSF"/>
    <property type="match status" value="1"/>
</dbReference>
<comment type="similarity">
    <text evidence="2">Belongs to the CDP-alcohol phosphatidyltransferase class-I family.</text>
</comment>
<gene>
    <name evidence="4" type="ORF">HNP73_003624</name>
</gene>